<gene>
    <name evidence="1" type="ORF">DVH24_012120</name>
</gene>
<comment type="caution">
    <text evidence="1">The sequence shown here is derived from an EMBL/GenBank/DDBJ whole genome shotgun (WGS) entry which is preliminary data.</text>
</comment>
<organism evidence="1 2">
    <name type="scientific">Malus domestica</name>
    <name type="common">Apple</name>
    <name type="synonym">Pyrus malus</name>
    <dbReference type="NCBI Taxonomy" id="3750"/>
    <lineage>
        <taxon>Eukaryota</taxon>
        <taxon>Viridiplantae</taxon>
        <taxon>Streptophyta</taxon>
        <taxon>Embryophyta</taxon>
        <taxon>Tracheophyta</taxon>
        <taxon>Spermatophyta</taxon>
        <taxon>Magnoliopsida</taxon>
        <taxon>eudicotyledons</taxon>
        <taxon>Gunneridae</taxon>
        <taxon>Pentapetalae</taxon>
        <taxon>rosids</taxon>
        <taxon>fabids</taxon>
        <taxon>Rosales</taxon>
        <taxon>Rosaceae</taxon>
        <taxon>Amygdaloideae</taxon>
        <taxon>Maleae</taxon>
        <taxon>Malus</taxon>
    </lineage>
</organism>
<keyword evidence="2" id="KW-1185">Reference proteome</keyword>
<accession>A0A498HLT6</accession>
<reference evidence="1 2" key="1">
    <citation type="submission" date="2018-10" db="EMBL/GenBank/DDBJ databases">
        <title>A high-quality apple genome assembly.</title>
        <authorList>
            <person name="Hu J."/>
        </authorList>
    </citation>
    <scope>NUCLEOTIDE SEQUENCE [LARGE SCALE GENOMIC DNA]</scope>
    <source>
        <strain evidence="2">cv. HFTH1</strain>
        <tissue evidence="1">Young leaf</tissue>
    </source>
</reference>
<feature type="non-terminal residue" evidence="1">
    <location>
        <position position="1"/>
    </location>
</feature>
<sequence length="84" mass="9326">EGSKLRRDVLAEGNVSSGGAPTGIISQLSGQEEMFAFRPAVSCLIEMQIPVCLEGVHSLHPYFQKQRRGFENISSRNIQRQSSY</sequence>
<dbReference type="EMBL" id="RDQH01000341">
    <property type="protein sequence ID" value="RXH72436.1"/>
    <property type="molecule type" value="Genomic_DNA"/>
</dbReference>
<name>A0A498HLT6_MALDO</name>
<protein>
    <submittedName>
        <fullName evidence="1">Uncharacterized protein</fullName>
    </submittedName>
</protein>
<proteinExistence type="predicted"/>
<evidence type="ECO:0000313" key="1">
    <source>
        <dbReference type="EMBL" id="RXH72436.1"/>
    </source>
</evidence>
<evidence type="ECO:0000313" key="2">
    <source>
        <dbReference type="Proteomes" id="UP000290289"/>
    </source>
</evidence>
<dbReference type="AlphaFoldDB" id="A0A498HLT6"/>
<dbReference type="Proteomes" id="UP000290289">
    <property type="component" value="Chromosome 15"/>
</dbReference>